<dbReference type="Proteomes" id="UP001295684">
    <property type="component" value="Unassembled WGS sequence"/>
</dbReference>
<keyword evidence="2" id="KW-1185">Reference proteome</keyword>
<protein>
    <submittedName>
        <fullName evidence="1">Uncharacterized protein</fullName>
    </submittedName>
</protein>
<sequence length="177" mass="19833">MESLCIKTKTCRSKSTCFLTTTNLSLESMLLQWTQATSLCMTSRPIKKSSASRRLMSTKPGLCSVTPISKVSKVLTVDIVYTGADDTKFKGWDLRVSGVPTFTSKEHEYGVTCIRDWLGDSHYLVTGKSYSDVQARTIRNSDFGTKEHSKHQQRLWISGCKFGISSITKILKTNSRM</sequence>
<proteinExistence type="predicted"/>
<reference evidence="1" key="1">
    <citation type="submission" date="2023-07" db="EMBL/GenBank/DDBJ databases">
        <authorList>
            <consortium name="AG Swart"/>
            <person name="Singh M."/>
            <person name="Singh A."/>
            <person name="Seah K."/>
            <person name="Emmerich C."/>
        </authorList>
    </citation>
    <scope>NUCLEOTIDE SEQUENCE</scope>
    <source>
        <strain evidence="1">DP1</strain>
    </source>
</reference>
<name>A0AAD1UMM3_EUPCR</name>
<dbReference type="InterPro" id="IPR036322">
    <property type="entry name" value="WD40_repeat_dom_sf"/>
</dbReference>
<dbReference type="EMBL" id="CAMPGE010013567">
    <property type="protein sequence ID" value="CAI2372291.1"/>
    <property type="molecule type" value="Genomic_DNA"/>
</dbReference>
<gene>
    <name evidence="1" type="ORF">ECRASSUSDP1_LOCUS13620</name>
</gene>
<evidence type="ECO:0000313" key="1">
    <source>
        <dbReference type="EMBL" id="CAI2372291.1"/>
    </source>
</evidence>
<organism evidence="1 2">
    <name type="scientific">Euplotes crassus</name>
    <dbReference type="NCBI Taxonomy" id="5936"/>
    <lineage>
        <taxon>Eukaryota</taxon>
        <taxon>Sar</taxon>
        <taxon>Alveolata</taxon>
        <taxon>Ciliophora</taxon>
        <taxon>Intramacronucleata</taxon>
        <taxon>Spirotrichea</taxon>
        <taxon>Hypotrichia</taxon>
        <taxon>Euplotida</taxon>
        <taxon>Euplotidae</taxon>
        <taxon>Moneuplotes</taxon>
    </lineage>
</organism>
<dbReference type="AlphaFoldDB" id="A0AAD1UMM3"/>
<comment type="caution">
    <text evidence="1">The sequence shown here is derived from an EMBL/GenBank/DDBJ whole genome shotgun (WGS) entry which is preliminary data.</text>
</comment>
<evidence type="ECO:0000313" key="2">
    <source>
        <dbReference type="Proteomes" id="UP001295684"/>
    </source>
</evidence>
<dbReference type="SUPFAM" id="SSF50978">
    <property type="entry name" value="WD40 repeat-like"/>
    <property type="match status" value="1"/>
</dbReference>
<accession>A0AAD1UMM3</accession>